<proteinExistence type="predicted"/>
<reference evidence="2 3" key="1">
    <citation type="submission" date="2023-08" db="EMBL/GenBank/DDBJ databases">
        <title>Nocardioides seae sp. nov., a bacterium isolated from a soil.</title>
        <authorList>
            <person name="Wang X."/>
        </authorList>
    </citation>
    <scope>NUCLEOTIDE SEQUENCE [LARGE SCALE GENOMIC DNA]</scope>
    <source>
        <strain evidence="2 3">YZH12</strain>
    </source>
</reference>
<protein>
    <recommendedName>
        <fullName evidence="4">WXG100 family type VII secretion target</fullName>
    </recommendedName>
</protein>
<dbReference type="Proteomes" id="UP001268542">
    <property type="component" value="Unassembled WGS sequence"/>
</dbReference>
<name>A0ABU3PW68_9ACTN</name>
<gene>
    <name evidence="2" type="ORF">RDV89_10425</name>
</gene>
<evidence type="ECO:0000313" key="3">
    <source>
        <dbReference type="Proteomes" id="UP001268542"/>
    </source>
</evidence>
<sequence length="833" mass="89947">MVSIETLLSWQPATLSTAADSLTNDRRTLLDLQDEILDANPAGKSWYGEAASAAGEAHRALRDRLNDQVAEISPVIEALDNAYTRINSAQERVRSSRDAIQALGWTLTVTASTVRADPPAGSTAEETEGDQATVDSHVTTISEGLSDAETADADLTAVLQSANNNQYDGGSGSLADASLPPEARYLSDRELAEWLLEDPENRNTYVDGLTVTQQQALGTVLGENLDEIGGMSPDLYYDDGDFPDSERIDQLTEQLEFFGTNPVVATSLLERLGPEGLAGVSQTLLAERPGSGQLYSPDTIGGAQNALGAVLAAGTNGVDDTPGGSASNVSRDWVDQLVESGEQRYRITDDNFHPYDPYGYQLLAPLLRAEGHSTYLLTSVGEAMETFEREHIEREGVTPWEEYMGYGASQIDYTDGPAEVVGEWGEDGWYWSRPTGQDPFGGLFEGMEHNPEAGREFLHGANGENLDRVDYYLSERDWPQHTDSAAGWPTSQRYFGDALVAATTQDATEASPQILERAVAVAYADATGENPTELIPSLRRDFAEMFSAYAPDVYEAYSGDSHPDASWLPGGRDPNLAADLDRTQLDQLIGQIGADDQEGVSVHAGDILTQGMSNYASLGYDHYLGYYSDEANRDDWPPDVQNMTFEERWMAAAEQANPVVNQPFGNILETLGGSYAEQATAAGAASDAEHNAGNNGYWNEAGYVFDYVVGEATGKVPFVGGLIEDAVTAGSGAVVDGQTSAGDIDTSAQVEAQINETLADREGHATQVAEAAVYRNLPDEYLDPVFFAEDGSRIPMSQWGEEQVTAWSEARTEPGITGTGARWSDDLRERISR</sequence>
<feature type="region of interest" description="Disordered" evidence="1">
    <location>
        <begin position="810"/>
        <end position="833"/>
    </location>
</feature>
<keyword evidence="3" id="KW-1185">Reference proteome</keyword>
<organism evidence="2 3">
    <name type="scientific">Nocardioides imazamoxiresistens</name>
    <dbReference type="NCBI Taxonomy" id="3231893"/>
    <lineage>
        <taxon>Bacteria</taxon>
        <taxon>Bacillati</taxon>
        <taxon>Actinomycetota</taxon>
        <taxon>Actinomycetes</taxon>
        <taxon>Propionibacteriales</taxon>
        <taxon>Nocardioidaceae</taxon>
        <taxon>Nocardioides</taxon>
    </lineage>
</organism>
<evidence type="ECO:0008006" key="4">
    <source>
        <dbReference type="Google" id="ProtNLM"/>
    </source>
</evidence>
<dbReference type="EMBL" id="JAVYII010000004">
    <property type="protein sequence ID" value="MDT9593482.1"/>
    <property type="molecule type" value="Genomic_DNA"/>
</dbReference>
<evidence type="ECO:0000256" key="1">
    <source>
        <dbReference type="SAM" id="MobiDB-lite"/>
    </source>
</evidence>
<evidence type="ECO:0000313" key="2">
    <source>
        <dbReference type="EMBL" id="MDT9593482.1"/>
    </source>
</evidence>
<accession>A0ABU3PW68</accession>
<comment type="caution">
    <text evidence="2">The sequence shown here is derived from an EMBL/GenBank/DDBJ whole genome shotgun (WGS) entry which is preliminary data.</text>
</comment>
<dbReference type="RefSeq" id="WP_315732977.1">
    <property type="nucleotide sequence ID" value="NZ_JAVYII010000004.1"/>
</dbReference>
<feature type="compositionally biased region" description="Basic and acidic residues" evidence="1">
    <location>
        <begin position="823"/>
        <end position="833"/>
    </location>
</feature>